<evidence type="ECO:0000256" key="4">
    <source>
        <dbReference type="ARBA" id="ARBA00023242"/>
    </source>
</evidence>
<evidence type="ECO:0000256" key="2">
    <source>
        <dbReference type="ARBA" id="ARBA00023015"/>
    </source>
</evidence>
<feature type="domain" description="BHLH" evidence="6">
    <location>
        <begin position="584"/>
        <end position="633"/>
    </location>
</feature>
<keyword evidence="8" id="KW-1185">Reference proteome</keyword>
<evidence type="ECO:0000256" key="5">
    <source>
        <dbReference type="SAM" id="MobiDB-lite"/>
    </source>
</evidence>
<name>W9RTG0_9ROSA</name>
<dbReference type="PANTHER" id="PTHR46196:SF2">
    <property type="entry name" value="TRANSCRIPTION FACTOR BHLH157"/>
    <property type="match status" value="1"/>
</dbReference>
<dbReference type="InterPro" id="IPR036638">
    <property type="entry name" value="HLH_DNA-bd_sf"/>
</dbReference>
<keyword evidence="3" id="KW-0804">Transcription</keyword>
<dbReference type="PANTHER" id="PTHR46196">
    <property type="entry name" value="TRANSCRIPTION FACTOR BHLH155-LIKE ISOFORM X1-RELATED"/>
    <property type="match status" value="1"/>
</dbReference>
<evidence type="ECO:0000259" key="6">
    <source>
        <dbReference type="PROSITE" id="PS50888"/>
    </source>
</evidence>
<evidence type="ECO:0000256" key="1">
    <source>
        <dbReference type="ARBA" id="ARBA00004123"/>
    </source>
</evidence>
<dbReference type="SUPFAM" id="SSF47459">
    <property type="entry name" value="HLH, helix-loop-helix DNA-binding domain"/>
    <property type="match status" value="1"/>
</dbReference>
<feature type="region of interest" description="Disordered" evidence="5">
    <location>
        <begin position="497"/>
        <end position="518"/>
    </location>
</feature>
<dbReference type="eggNOG" id="ENOG502QQES">
    <property type="taxonomic scope" value="Eukaryota"/>
</dbReference>
<proteinExistence type="predicted"/>
<dbReference type="GO" id="GO:0003700">
    <property type="term" value="F:DNA-binding transcription factor activity"/>
    <property type="evidence" value="ECO:0007669"/>
    <property type="project" value="InterPro"/>
</dbReference>
<feature type="region of interest" description="Disordered" evidence="5">
    <location>
        <begin position="567"/>
        <end position="598"/>
    </location>
</feature>
<keyword evidence="4" id="KW-0539">Nucleus</keyword>
<keyword evidence="2" id="KW-0805">Transcription regulation</keyword>
<protein>
    <recommendedName>
        <fullName evidence="6">BHLH domain-containing protein</fullName>
    </recommendedName>
</protein>
<gene>
    <name evidence="7" type="ORF">L484_003641</name>
</gene>
<dbReference type="Proteomes" id="UP000030645">
    <property type="component" value="Unassembled WGS sequence"/>
</dbReference>
<dbReference type="InterPro" id="IPR011598">
    <property type="entry name" value="bHLH_dom"/>
</dbReference>
<dbReference type="EMBL" id="KE345592">
    <property type="protein sequence ID" value="EXC07932.1"/>
    <property type="molecule type" value="Genomic_DNA"/>
</dbReference>
<dbReference type="InterPro" id="IPR043561">
    <property type="entry name" value="LHW-like"/>
</dbReference>
<dbReference type="InterPro" id="IPR025610">
    <property type="entry name" value="MYC/MYB_N"/>
</dbReference>
<dbReference type="GO" id="GO:0046983">
    <property type="term" value="F:protein dimerization activity"/>
    <property type="evidence" value="ECO:0007669"/>
    <property type="project" value="InterPro"/>
</dbReference>
<dbReference type="Pfam" id="PF14215">
    <property type="entry name" value="bHLH-MYC_N"/>
    <property type="match status" value="2"/>
</dbReference>
<dbReference type="AlphaFoldDB" id="W9RTG0"/>
<dbReference type="GO" id="GO:0005634">
    <property type="term" value="C:nucleus"/>
    <property type="evidence" value="ECO:0007669"/>
    <property type="project" value="UniProtKB-SubCell"/>
</dbReference>
<organism evidence="7 8">
    <name type="scientific">Morus notabilis</name>
    <dbReference type="NCBI Taxonomy" id="981085"/>
    <lineage>
        <taxon>Eukaryota</taxon>
        <taxon>Viridiplantae</taxon>
        <taxon>Streptophyta</taxon>
        <taxon>Embryophyta</taxon>
        <taxon>Tracheophyta</taxon>
        <taxon>Spermatophyta</taxon>
        <taxon>Magnoliopsida</taxon>
        <taxon>eudicotyledons</taxon>
        <taxon>Gunneridae</taxon>
        <taxon>Pentapetalae</taxon>
        <taxon>rosids</taxon>
        <taxon>fabids</taxon>
        <taxon>Rosales</taxon>
        <taxon>Moraceae</taxon>
        <taxon>Moreae</taxon>
        <taxon>Morus</taxon>
    </lineage>
</organism>
<feature type="compositionally biased region" description="Polar residues" evidence="5">
    <location>
        <begin position="497"/>
        <end position="508"/>
    </location>
</feature>
<feature type="compositionally biased region" description="Basic and acidic residues" evidence="5">
    <location>
        <begin position="585"/>
        <end position="598"/>
    </location>
</feature>
<evidence type="ECO:0000256" key="3">
    <source>
        <dbReference type="ARBA" id="ARBA00023163"/>
    </source>
</evidence>
<dbReference type="PROSITE" id="PS50888">
    <property type="entry name" value="BHLH"/>
    <property type="match status" value="1"/>
</dbReference>
<evidence type="ECO:0000313" key="8">
    <source>
        <dbReference type="Proteomes" id="UP000030645"/>
    </source>
</evidence>
<sequence>MGEAEINASVIKRTLKSLCVSNAWSYAVFWRFDHRNPMLLTVEDAYYEDQVGAVLDNMLLMVHLLGEGTIGQAALSGKHRWILEDDQSGEWDSVRSSEIRETFQDDSDVSFQFSSGIKTIAAIPIEPRGVVQFGSTEKICENFEFVDQTTRLFRDIENLSALNHLENAHSSEEGEMYDINGLFASLISNNRAIPLSGFDYNEMQGNNCSAMNSSQSSPSTSDVHSGRMEFSNMNFEQALLRSTCSVNNASNTEYPTLASHNHNSASESRLQVSPDVILWKGNSLESCRNTEHDVMEYSMGALTETERNLQASSRNLTGNQHSVPSVFATQSGVSEQANSLERFPELFEEFKSADFTTDLFNFCQGDDLSQWFASSPDQNIGQMVNALSGELTQLVESTSTSSCLVGGDMAIEQNPAKKDMFHSQKLNVGCDQTKESWEDILMPLMAGNNCPTTSSASGKCVLASNATTSMSGPKKGLFSELGLEELLVGASSSSCLTKSSFEDQSSTPAKRRRIESSSVKCSQSQMSLLQYNLDKADNLMTKKELPKSQVGLWIDDSYSLTAASAVLSQTQKPEEQKKITRKRARPGESTRPRPKDRQLIQDRIKELRGIIPNGGKCSIDSLLDRTIKYMVFLQGVTKHGDKLRQSNEPKLIGNENGVPLRDNKSSGGGGATWAFEVGGQSMVCPIIVEDLNPPGQMLIEMLCEEQGFFLEIADIIRGFGLSILKGMMELRENKIWAHFIVEAKSHVTRIDIFWSLVRLLQQTSTNGIDSTNQPSNMTGFLHKNPLKEKDAQFSTLTWEKYVSGGLNHSAVMSLSF</sequence>
<evidence type="ECO:0000313" key="7">
    <source>
        <dbReference type="EMBL" id="EXC07932.1"/>
    </source>
</evidence>
<dbReference type="STRING" id="981085.W9RTG0"/>
<accession>W9RTG0</accession>
<reference evidence="8" key="1">
    <citation type="submission" date="2013-01" db="EMBL/GenBank/DDBJ databases">
        <title>Draft Genome Sequence of a Mulberry Tree, Morus notabilis C.K. Schneid.</title>
        <authorList>
            <person name="He N."/>
            <person name="Zhao S."/>
        </authorList>
    </citation>
    <scope>NUCLEOTIDE SEQUENCE</scope>
</reference>
<dbReference type="Pfam" id="PF23176">
    <property type="entry name" value="bHLH_LHW"/>
    <property type="match status" value="1"/>
</dbReference>
<comment type="subcellular location">
    <subcellularLocation>
        <location evidence="1">Nucleus</location>
    </subcellularLocation>
</comment>